<evidence type="ECO:0000313" key="2">
    <source>
        <dbReference type="Proteomes" id="UP001055811"/>
    </source>
</evidence>
<reference evidence="2" key="1">
    <citation type="journal article" date="2022" name="Mol. Ecol. Resour.">
        <title>The genomes of chicory, endive, great burdock and yacon provide insights into Asteraceae palaeo-polyploidization history and plant inulin production.</title>
        <authorList>
            <person name="Fan W."/>
            <person name="Wang S."/>
            <person name="Wang H."/>
            <person name="Wang A."/>
            <person name="Jiang F."/>
            <person name="Liu H."/>
            <person name="Zhao H."/>
            <person name="Xu D."/>
            <person name="Zhang Y."/>
        </authorList>
    </citation>
    <scope>NUCLEOTIDE SEQUENCE [LARGE SCALE GENOMIC DNA]</scope>
    <source>
        <strain evidence="2">cv. Punajuju</strain>
    </source>
</reference>
<dbReference type="Proteomes" id="UP001055811">
    <property type="component" value="Linkage Group LG07"/>
</dbReference>
<gene>
    <name evidence="1" type="ORF">L2E82_38130</name>
</gene>
<evidence type="ECO:0000313" key="1">
    <source>
        <dbReference type="EMBL" id="KAI3708726.1"/>
    </source>
</evidence>
<name>A0ACB9AFH9_CICIN</name>
<protein>
    <submittedName>
        <fullName evidence="1">Uncharacterized protein</fullName>
    </submittedName>
</protein>
<keyword evidence="2" id="KW-1185">Reference proteome</keyword>
<comment type="caution">
    <text evidence="1">The sequence shown here is derived from an EMBL/GenBank/DDBJ whole genome shotgun (WGS) entry which is preliminary data.</text>
</comment>
<organism evidence="1 2">
    <name type="scientific">Cichorium intybus</name>
    <name type="common">Chicory</name>
    <dbReference type="NCBI Taxonomy" id="13427"/>
    <lineage>
        <taxon>Eukaryota</taxon>
        <taxon>Viridiplantae</taxon>
        <taxon>Streptophyta</taxon>
        <taxon>Embryophyta</taxon>
        <taxon>Tracheophyta</taxon>
        <taxon>Spermatophyta</taxon>
        <taxon>Magnoliopsida</taxon>
        <taxon>eudicotyledons</taxon>
        <taxon>Gunneridae</taxon>
        <taxon>Pentapetalae</taxon>
        <taxon>asterids</taxon>
        <taxon>campanulids</taxon>
        <taxon>Asterales</taxon>
        <taxon>Asteraceae</taxon>
        <taxon>Cichorioideae</taxon>
        <taxon>Cichorieae</taxon>
        <taxon>Cichoriinae</taxon>
        <taxon>Cichorium</taxon>
    </lineage>
</organism>
<proteinExistence type="predicted"/>
<accession>A0ACB9AFH9</accession>
<dbReference type="EMBL" id="CM042015">
    <property type="protein sequence ID" value="KAI3708726.1"/>
    <property type="molecule type" value="Genomic_DNA"/>
</dbReference>
<sequence>MNFSETSGWVTPFVRFHSSYLLITVKLNFNIRHIWCFALLVHKDVVTLEKYKRVMDSITREGENLQAIWSPESSNL</sequence>
<reference evidence="1 2" key="2">
    <citation type="journal article" date="2022" name="Mol. Ecol. Resour.">
        <title>The genomes of chicory, endive, great burdock and yacon provide insights into Asteraceae paleo-polyploidization history and plant inulin production.</title>
        <authorList>
            <person name="Fan W."/>
            <person name="Wang S."/>
            <person name="Wang H."/>
            <person name="Wang A."/>
            <person name="Jiang F."/>
            <person name="Liu H."/>
            <person name="Zhao H."/>
            <person name="Xu D."/>
            <person name="Zhang Y."/>
        </authorList>
    </citation>
    <scope>NUCLEOTIDE SEQUENCE [LARGE SCALE GENOMIC DNA]</scope>
    <source>
        <strain evidence="2">cv. Punajuju</strain>
        <tissue evidence="1">Leaves</tissue>
    </source>
</reference>